<dbReference type="AlphaFoldDB" id="Q0RGL8"/>
<organism evidence="1 2">
    <name type="scientific">Frankia alni (strain DSM 45986 / CECT 9034 / ACN14a)</name>
    <dbReference type="NCBI Taxonomy" id="326424"/>
    <lineage>
        <taxon>Bacteria</taxon>
        <taxon>Bacillati</taxon>
        <taxon>Actinomycetota</taxon>
        <taxon>Actinomycetes</taxon>
        <taxon>Frankiales</taxon>
        <taxon>Frankiaceae</taxon>
        <taxon>Frankia</taxon>
    </lineage>
</organism>
<protein>
    <submittedName>
        <fullName evidence="1">Uncharacterized protein</fullName>
    </submittedName>
</protein>
<dbReference type="HOGENOM" id="CLU_189041_0_0_11"/>
<reference evidence="1 2" key="1">
    <citation type="journal article" date="2007" name="Genome Res.">
        <title>Genome characteristics of facultatively symbiotic Frankia sp. strains reflect host range and host plant biogeography.</title>
        <authorList>
            <person name="Normand P."/>
            <person name="Lapierre P."/>
            <person name="Tisa L.S."/>
            <person name="Gogarten J.P."/>
            <person name="Alloisio N."/>
            <person name="Bagnarol E."/>
            <person name="Bassi C.A."/>
            <person name="Berry A.M."/>
            <person name="Bickhart D.M."/>
            <person name="Choisne N."/>
            <person name="Couloux A."/>
            <person name="Cournoyer B."/>
            <person name="Cruveiller S."/>
            <person name="Daubin V."/>
            <person name="Demange N."/>
            <person name="Francino M.P."/>
            <person name="Goltsman E."/>
            <person name="Huang Y."/>
            <person name="Kopp O.R."/>
            <person name="Labarre L."/>
            <person name="Lapidus A."/>
            <person name="Lavire C."/>
            <person name="Marechal J."/>
            <person name="Martinez M."/>
            <person name="Mastronunzio J.E."/>
            <person name="Mullin B.C."/>
            <person name="Niemann J."/>
            <person name="Pujic P."/>
            <person name="Rawnsley T."/>
            <person name="Rouy Z."/>
            <person name="Schenowitz C."/>
            <person name="Sellstedt A."/>
            <person name="Tavares F."/>
            <person name="Tomkins J.P."/>
            <person name="Vallenet D."/>
            <person name="Valverde C."/>
            <person name="Wall L.G."/>
            <person name="Wang Y."/>
            <person name="Medigue C."/>
            <person name="Benson D.R."/>
        </authorList>
    </citation>
    <scope>NUCLEOTIDE SEQUENCE [LARGE SCALE GENOMIC DNA]</scope>
    <source>
        <strain evidence="2">DSM 45986 / CECT 9034 / ACN14a</strain>
    </source>
</reference>
<dbReference type="EMBL" id="CT573213">
    <property type="protein sequence ID" value="CAJ63369.1"/>
    <property type="molecule type" value="Genomic_DNA"/>
</dbReference>
<accession>Q0RGL8</accession>
<name>Q0RGL8_FRAAA</name>
<evidence type="ECO:0000313" key="1">
    <source>
        <dbReference type="EMBL" id="CAJ63369.1"/>
    </source>
</evidence>
<evidence type="ECO:0000313" key="2">
    <source>
        <dbReference type="Proteomes" id="UP000000657"/>
    </source>
</evidence>
<dbReference type="KEGG" id="fal:FRAAL4728"/>
<dbReference type="Proteomes" id="UP000000657">
    <property type="component" value="Chromosome"/>
</dbReference>
<proteinExistence type="predicted"/>
<keyword evidence="2" id="KW-1185">Reference proteome</keyword>
<gene>
    <name evidence="1" type="ordered locus">FRAAL4728</name>
</gene>
<dbReference type="OrthoDB" id="3215900at2"/>
<sequence length="82" mass="8931">MSTVSGLDAADLAREQAELLPDRLTLAAVEINRHEFDPDNFLVDSPGSNASDIENHGEPQIAYSSGSFVDSIVNGWTQVNQW</sequence>